<reference evidence="2 3" key="1">
    <citation type="journal article" date="2013" name="Genome Biol. Evol.">
        <title>Comparison of metabolic capacities and inference of gene content evolution in mosquito-associated Spiroplasma diminutum and S. taiwanense.</title>
        <authorList>
            <person name="Lo W.S."/>
            <person name="Ku C."/>
            <person name="Chen L.L."/>
            <person name="Chang T.H."/>
            <person name="Kuo C.H."/>
        </authorList>
    </citation>
    <scope>NUCLEOTIDE SEQUENCE [LARGE SCALE GENOMIC DNA]</scope>
    <source>
        <strain evidence="2">CUAS-1</strain>
    </source>
</reference>
<evidence type="ECO:0000313" key="3">
    <source>
        <dbReference type="Proteomes" id="UP000014983"/>
    </source>
</evidence>
<proteinExistence type="predicted"/>
<dbReference type="OrthoDB" id="389900at2"/>
<dbReference type="HOGENOM" id="CLU_758427_0_0_14"/>
<dbReference type="Proteomes" id="UP000014983">
    <property type="component" value="Chromosome"/>
</dbReference>
<keyword evidence="3" id="KW-1185">Reference proteome</keyword>
<gene>
    <name evidence="2" type="ORF">SDIMI_v3c06450</name>
</gene>
<name>S5LX15_9MOLU</name>
<dbReference type="AlphaFoldDB" id="S5LX15"/>
<feature type="region of interest" description="Disordered" evidence="1">
    <location>
        <begin position="1"/>
        <end position="25"/>
    </location>
</feature>
<accession>S5LX15</accession>
<dbReference type="PATRIC" id="fig|1276221.3.peg.647"/>
<dbReference type="STRING" id="1276221.SDIMI_v3c06450"/>
<dbReference type="KEGG" id="sdi:SDIMI_v3c06450"/>
<sequence>MPKDKLKDIYNYKPSNPDDPKIPKFDKNNYFQYDKSFDESQYHFESSIGKIEKNDESNKKEELLVEGFEQDKSQATSIISKIKKMNEMTDTLETIERSAEELITNEFVIPDPTSELNIFNAFANRKYRALEEFSRTKDIIKNSRGEVRANLTEKEIKKILDTFKFKVVKTTQKEVVIKNNKYGFEIYKNSYDNRYWVAASCFEEIWDPKKNNYVNLWVGNSFTGYGFNDFEETLNQTMTMMTKGKTGQIMWRDYVTGWSKQKNRFYAGSVPEKFTFLEYKKIVKWYRENKIWILVKQAKVKDIEDLMEENKEKRKRGESISAMSMIQAKLLEPPRRAQLIFGYPVENPNYKGKDYVNPENKLYEIGFAFTE</sequence>
<dbReference type="EMBL" id="CP005076">
    <property type="protein sequence ID" value="AGR42349.1"/>
    <property type="molecule type" value="Genomic_DNA"/>
</dbReference>
<evidence type="ECO:0000313" key="2">
    <source>
        <dbReference type="EMBL" id="AGR42349.1"/>
    </source>
</evidence>
<dbReference type="InParanoid" id="S5LX15"/>
<organism evidence="2 3">
    <name type="scientific">Spiroplasma diminutum CUAS-1</name>
    <dbReference type="NCBI Taxonomy" id="1276221"/>
    <lineage>
        <taxon>Bacteria</taxon>
        <taxon>Bacillati</taxon>
        <taxon>Mycoplasmatota</taxon>
        <taxon>Mollicutes</taxon>
        <taxon>Entomoplasmatales</taxon>
        <taxon>Spiroplasmataceae</taxon>
        <taxon>Spiroplasma</taxon>
    </lineage>
</organism>
<evidence type="ECO:0000256" key="1">
    <source>
        <dbReference type="SAM" id="MobiDB-lite"/>
    </source>
</evidence>
<protein>
    <submittedName>
        <fullName evidence="2">Uncharacterized protein</fullName>
    </submittedName>
</protein>
<dbReference type="RefSeq" id="WP_020836581.1">
    <property type="nucleotide sequence ID" value="NC_021833.1"/>
</dbReference>